<proteinExistence type="predicted"/>
<reference evidence="2" key="1">
    <citation type="submission" date="2020-01" db="EMBL/GenBank/DDBJ databases">
        <authorList>
            <consortium name="DOE Joint Genome Institute"/>
            <person name="Haridas S."/>
            <person name="Albert R."/>
            <person name="Binder M."/>
            <person name="Bloem J."/>
            <person name="Labutti K."/>
            <person name="Salamov A."/>
            <person name="Andreopoulos B."/>
            <person name="Baker S.E."/>
            <person name="Barry K."/>
            <person name="Bills G."/>
            <person name="Bluhm B.H."/>
            <person name="Cannon C."/>
            <person name="Castanera R."/>
            <person name="Culley D.E."/>
            <person name="Daum C."/>
            <person name="Ezra D."/>
            <person name="Gonzalez J.B."/>
            <person name="Henrissat B."/>
            <person name="Kuo A."/>
            <person name="Liang C."/>
            <person name="Lipzen A."/>
            <person name="Lutzoni F."/>
            <person name="Magnuson J."/>
            <person name="Mondo S."/>
            <person name="Nolan M."/>
            <person name="Ohm R."/>
            <person name="Pangilinan J."/>
            <person name="Park H.-J."/>
            <person name="Ramirez L."/>
            <person name="Alfaro M."/>
            <person name="Sun H."/>
            <person name="Tritt A."/>
            <person name="Yoshinaga Y."/>
            <person name="Zwiers L.-H."/>
            <person name="Turgeon B.G."/>
            <person name="Goodwin S.B."/>
            <person name="Spatafora J.W."/>
            <person name="Crous P.W."/>
            <person name="Grigoriev I.V."/>
        </authorList>
    </citation>
    <scope>NUCLEOTIDE SEQUENCE</scope>
    <source>
        <strain evidence="2">IPT5</strain>
    </source>
</reference>
<organism evidence="2 3">
    <name type="scientific">Plenodomus tracheiphilus IPT5</name>
    <dbReference type="NCBI Taxonomy" id="1408161"/>
    <lineage>
        <taxon>Eukaryota</taxon>
        <taxon>Fungi</taxon>
        <taxon>Dikarya</taxon>
        <taxon>Ascomycota</taxon>
        <taxon>Pezizomycotina</taxon>
        <taxon>Dothideomycetes</taxon>
        <taxon>Pleosporomycetidae</taxon>
        <taxon>Pleosporales</taxon>
        <taxon>Pleosporineae</taxon>
        <taxon>Leptosphaeriaceae</taxon>
        <taxon>Plenodomus</taxon>
    </lineage>
</organism>
<keyword evidence="1" id="KW-1133">Transmembrane helix</keyword>
<accession>A0A6A7AUD7</accession>
<dbReference type="Proteomes" id="UP000799423">
    <property type="component" value="Unassembled WGS sequence"/>
</dbReference>
<feature type="transmembrane region" description="Helical" evidence="1">
    <location>
        <begin position="45"/>
        <end position="66"/>
    </location>
</feature>
<feature type="transmembrane region" description="Helical" evidence="1">
    <location>
        <begin position="20"/>
        <end position="39"/>
    </location>
</feature>
<dbReference type="EMBL" id="MU006332">
    <property type="protein sequence ID" value="KAF2846703.1"/>
    <property type="molecule type" value="Genomic_DNA"/>
</dbReference>
<keyword evidence="1" id="KW-0472">Membrane</keyword>
<evidence type="ECO:0000313" key="2">
    <source>
        <dbReference type="EMBL" id="KAF2846703.1"/>
    </source>
</evidence>
<gene>
    <name evidence="2" type="ORF">T440DRAFT_501579</name>
</gene>
<evidence type="ECO:0000256" key="1">
    <source>
        <dbReference type="SAM" id="Phobius"/>
    </source>
</evidence>
<dbReference type="OrthoDB" id="3751104at2759"/>
<feature type="transmembrane region" description="Helical" evidence="1">
    <location>
        <begin position="135"/>
        <end position="153"/>
    </location>
</feature>
<keyword evidence="1" id="KW-0812">Transmembrane</keyword>
<feature type="transmembrane region" description="Helical" evidence="1">
    <location>
        <begin position="87"/>
        <end position="106"/>
    </location>
</feature>
<protein>
    <submittedName>
        <fullName evidence="2">Uncharacterized protein</fullName>
    </submittedName>
</protein>
<name>A0A6A7AUD7_9PLEO</name>
<sequence>MPFPFTLARDTSPKLRVLQACQLSIAGLTIIATFLAAVIPSKHKGFTFGILYSLIFTSCTTAFLVYKEQTRAAQGSLTKDKYVKYQLFKMVAAVGCSILGFIASAATPKGPSDPKRPGQSGLWIDGIKVNKWQGMIMWMIFFNWVFLWAGLFYSCCMTGNRQGAIALGGEEAQIGLDAENENDEAIARRLQAQDPNWQS</sequence>
<dbReference type="AlphaFoldDB" id="A0A6A7AUD7"/>
<evidence type="ECO:0000313" key="3">
    <source>
        <dbReference type="Proteomes" id="UP000799423"/>
    </source>
</evidence>
<keyword evidence="3" id="KW-1185">Reference proteome</keyword>